<gene>
    <name evidence="3" type="primary">LOC125177986</name>
</gene>
<accession>A0A979FJ71</accession>
<reference evidence="3" key="1">
    <citation type="submission" date="2025-08" db="UniProtKB">
        <authorList>
            <consortium name="RefSeq"/>
        </authorList>
    </citation>
    <scope>IDENTIFICATION</scope>
    <source>
        <tissue evidence="3">Whole organism</tissue>
    </source>
</reference>
<evidence type="ECO:0000256" key="1">
    <source>
        <dbReference type="SAM" id="MobiDB-lite"/>
    </source>
</evidence>
<sequence length="256" mass="27274">MGSSTQPLLPKDFSSSVSITTLFTHSFSNSSLTDSACITSALTHPTVPNALRLCSTLATSYLPSASAVTSGYSSATGTPTTVSSSVFVSSSPTSKVSIPNGWLGYYAANLSPLIQRVSRFITNLQISYASWVFSSSGLSDVAAPSFSSPSSRLFHSHPSSHARSTRHHGSSGSSRSSKTRNSPTPASPLVTSPDPAPFYAWVTIQDLYSEDVMHFLNARIFASQKPRSRIFYCIRSACKYFTSPSSFPPARSAATN</sequence>
<dbReference type="Proteomes" id="UP000694843">
    <property type="component" value="Unplaced"/>
</dbReference>
<dbReference type="RefSeq" id="XP_047736738.1">
    <property type="nucleotide sequence ID" value="XM_047880782.1"/>
</dbReference>
<dbReference type="KEGG" id="hazt:125177986"/>
<evidence type="ECO:0000313" key="3">
    <source>
        <dbReference type="RefSeq" id="XP_047736738.1"/>
    </source>
</evidence>
<dbReference type="AlphaFoldDB" id="A0A979FJ71"/>
<feature type="compositionally biased region" description="Basic residues" evidence="1">
    <location>
        <begin position="154"/>
        <end position="169"/>
    </location>
</feature>
<organism evidence="2 3">
    <name type="scientific">Hyalella azteca</name>
    <name type="common">Amphipod</name>
    <dbReference type="NCBI Taxonomy" id="294128"/>
    <lineage>
        <taxon>Eukaryota</taxon>
        <taxon>Metazoa</taxon>
        <taxon>Ecdysozoa</taxon>
        <taxon>Arthropoda</taxon>
        <taxon>Crustacea</taxon>
        <taxon>Multicrustacea</taxon>
        <taxon>Malacostraca</taxon>
        <taxon>Eumalacostraca</taxon>
        <taxon>Peracarida</taxon>
        <taxon>Amphipoda</taxon>
        <taxon>Senticaudata</taxon>
        <taxon>Talitrida</taxon>
        <taxon>Talitroidea</taxon>
        <taxon>Hyalellidae</taxon>
        <taxon>Hyalella</taxon>
    </lineage>
</organism>
<protein>
    <submittedName>
        <fullName evidence="3">Uncharacterized serine-rich protein C215.13-like</fullName>
    </submittedName>
</protein>
<dbReference type="GeneID" id="125177986"/>
<proteinExistence type="predicted"/>
<name>A0A979FJ71_HYAAZ</name>
<feature type="region of interest" description="Disordered" evidence="1">
    <location>
        <begin position="153"/>
        <end position="191"/>
    </location>
</feature>
<keyword evidence="2" id="KW-1185">Reference proteome</keyword>
<evidence type="ECO:0000313" key="2">
    <source>
        <dbReference type="Proteomes" id="UP000694843"/>
    </source>
</evidence>